<dbReference type="Gene3D" id="1.20.58.1480">
    <property type="match status" value="1"/>
</dbReference>
<feature type="domain" description="Lon N-terminal" evidence="10">
    <location>
        <begin position="1"/>
        <end position="166"/>
    </location>
</feature>
<dbReference type="Gene3D" id="3.40.50.300">
    <property type="entry name" value="P-loop containing nucleotide triphosphate hydrolases"/>
    <property type="match status" value="1"/>
</dbReference>
<dbReference type="Pfam" id="PF02190">
    <property type="entry name" value="LON_substr_bdg"/>
    <property type="match status" value="1"/>
</dbReference>
<dbReference type="PIRSF" id="PIRSF001174">
    <property type="entry name" value="Lon_proteas"/>
    <property type="match status" value="1"/>
</dbReference>
<sequence>MLPYPIRDKILLDIVKTNKYVGVSFNSDKTKIGTIAEVYDINEVQDGANIILQGLCRFSKDYPIDDNELYTQAYVSYKEDIINNIDEVKALKPRILGLFSKINKISPIVPREIISIIDTIKEDTSMVCDMIAASSDTDLDERQSVLNEVELSKRMRTVLKILNSKLNIIEIGIKVDNETKKSMEQTNREYYLRRQREEINKQLGDGDKDNKNEVEIYKERIDKKGLPQEALDEANRELKRMERMHSASHEYSIVATYLDWLLDLPWNDSTKDNTDISIARDILEKDHYGLDKPKKRILEFLAVRKLKADSRTPILCFIGPPGTGKTSLGKSIACAMNRKFYRMSLGGIKDEADVRGFRRTYLGSMPGRIIQSIKRAGSNNPLVMLDEIDKIGSDHRGGDPASALLEALDPEQNYSFVDHYINVPFDLSKIFFITTANTLSTIQPALRDRMEIIELHGYSQYEKLKIANGFLIPRQIKEHGLNDSQIEFTEDSLDEIINAYTLEAGVRNLEREIANICRGVATEIVDNKIESEKINKDIVKKYLDVPKFKTISDIEITKPGLSTVLYASSLGGGIDLVETVKFKKEGKLQRVITSGSLGDVIKESVGVALSWIKENRPLLAEKITEYDIHVHFPSGATPKDGPSAGIALVTALVSLFTDKKIKSNLAMTGEMTLRGKVLEIGGIKHKMLAAHRASVTDVILPKWNKKDIGELPMDLHKDISFHFVDSIEDVLNIAFDNI</sequence>
<keyword evidence="5" id="KW-0720">Serine protease</keyword>
<dbReference type="InterPro" id="IPR004815">
    <property type="entry name" value="Lon_bac/euk-typ"/>
</dbReference>
<keyword evidence="6" id="KW-0067">ATP-binding</keyword>
<dbReference type="EMBL" id="MT142470">
    <property type="protein sequence ID" value="QJA81814.1"/>
    <property type="molecule type" value="Genomic_DNA"/>
</dbReference>
<dbReference type="GO" id="GO:0005737">
    <property type="term" value="C:cytoplasm"/>
    <property type="evidence" value="ECO:0007669"/>
    <property type="project" value="UniProtKB-SubCell"/>
</dbReference>
<dbReference type="Pfam" id="PF05362">
    <property type="entry name" value="Lon_C"/>
    <property type="match status" value="1"/>
</dbReference>
<name>A0A6M3KJJ5_9ZZZZ</name>
<feature type="domain" description="Lon proteolytic" evidence="9">
    <location>
        <begin position="556"/>
        <end position="737"/>
    </location>
</feature>
<dbReference type="SMART" id="SM00464">
    <property type="entry name" value="LON"/>
    <property type="match status" value="1"/>
</dbReference>
<dbReference type="GO" id="GO:0004176">
    <property type="term" value="F:ATP-dependent peptidase activity"/>
    <property type="evidence" value="ECO:0007669"/>
    <property type="project" value="InterPro"/>
</dbReference>
<accession>A0A6M3KJJ5</accession>
<evidence type="ECO:0000256" key="2">
    <source>
        <dbReference type="ARBA" id="ARBA00022670"/>
    </source>
</evidence>
<dbReference type="InterPro" id="IPR003111">
    <property type="entry name" value="Lon_prtase_N"/>
</dbReference>
<protein>
    <recommendedName>
        <fullName evidence="8">endopeptidase La</fullName>
        <ecNumber evidence="8">3.4.21.53</ecNumber>
    </recommendedName>
</protein>
<dbReference type="GO" id="GO:0004252">
    <property type="term" value="F:serine-type endopeptidase activity"/>
    <property type="evidence" value="ECO:0007669"/>
    <property type="project" value="UniProtKB-EC"/>
</dbReference>
<dbReference type="FunFam" id="1.20.5.5270:FF:000002">
    <property type="entry name" value="Lon protease homolog"/>
    <property type="match status" value="1"/>
</dbReference>
<dbReference type="SUPFAM" id="SSF54211">
    <property type="entry name" value="Ribosomal protein S5 domain 2-like"/>
    <property type="match status" value="1"/>
</dbReference>
<dbReference type="FunFam" id="3.40.50.300:FF:000021">
    <property type="entry name" value="Lon protease homolog"/>
    <property type="match status" value="1"/>
</dbReference>
<dbReference type="SMART" id="SM00382">
    <property type="entry name" value="AAA"/>
    <property type="match status" value="1"/>
</dbReference>
<keyword evidence="4" id="KW-0378">Hydrolase</keyword>
<evidence type="ECO:0000256" key="7">
    <source>
        <dbReference type="ARBA" id="ARBA00050665"/>
    </source>
</evidence>
<evidence type="ECO:0000256" key="1">
    <source>
        <dbReference type="ARBA" id="ARBA00004496"/>
    </source>
</evidence>
<dbReference type="InterPro" id="IPR027065">
    <property type="entry name" value="Lon_Prtase"/>
</dbReference>
<comment type="catalytic activity">
    <reaction evidence="7">
        <text>Hydrolysis of proteins in presence of ATP.</text>
        <dbReference type="EC" id="3.4.21.53"/>
    </reaction>
</comment>
<dbReference type="InterPro" id="IPR003593">
    <property type="entry name" value="AAA+_ATPase"/>
</dbReference>
<dbReference type="InterPro" id="IPR020568">
    <property type="entry name" value="Ribosomal_Su5_D2-typ_SF"/>
</dbReference>
<dbReference type="AlphaFoldDB" id="A0A6M3KJJ5"/>
<proteinExistence type="predicted"/>
<dbReference type="EC" id="3.4.21.53" evidence="8"/>
<dbReference type="InterPro" id="IPR003959">
    <property type="entry name" value="ATPase_AAA_core"/>
</dbReference>
<dbReference type="Gene3D" id="1.20.5.5270">
    <property type="match status" value="1"/>
</dbReference>
<gene>
    <name evidence="11" type="ORF">MM415A00492_0024</name>
</gene>
<dbReference type="SUPFAM" id="SSF52540">
    <property type="entry name" value="P-loop containing nucleoside triphosphate hydrolases"/>
    <property type="match status" value="1"/>
</dbReference>
<evidence type="ECO:0000256" key="4">
    <source>
        <dbReference type="ARBA" id="ARBA00022801"/>
    </source>
</evidence>
<dbReference type="InterPro" id="IPR054594">
    <property type="entry name" value="Lon_lid"/>
</dbReference>
<organism evidence="11">
    <name type="scientific">viral metagenome</name>
    <dbReference type="NCBI Taxonomy" id="1070528"/>
    <lineage>
        <taxon>unclassified sequences</taxon>
        <taxon>metagenomes</taxon>
        <taxon>organismal metagenomes</taxon>
    </lineage>
</organism>
<dbReference type="PRINTS" id="PR00830">
    <property type="entry name" value="ENDOLAPTASE"/>
</dbReference>
<dbReference type="Pfam" id="PF00004">
    <property type="entry name" value="AAA"/>
    <property type="match status" value="1"/>
</dbReference>
<dbReference type="Gene3D" id="1.10.8.60">
    <property type="match status" value="1"/>
</dbReference>
<evidence type="ECO:0000313" key="11">
    <source>
        <dbReference type="EMBL" id="QJA81814.1"/>
    </source>
</evidence>
<dbReference type="PROSITE" id="PS51786">
    <property type="entry name" value="LON_PROTEOLYTIC"/>
    <property type="match status" value="1"/>
</dbReference>
<evidence type="ECO:0000259" key="10">
    <source>
        <dbReference type="PROSITE" id="PS51787"/>
    </source>
</evidence>
<evidence type="ECO:0000256" key="3">
    <source>
        <dbReference type="ARBA" id="ARBA00022741"/>
    </source>
</evidence>
<dbReference type="InterPro" id="IPR014721">
    <property type="entry name" value="Ribsml_uS5_D2-typ_fold_subgr"/>
</dbReference>
<dbReference type="CDD" id="cd19500">
    <property type="entry name" value="RecA-like_Lon"/>
    <property type="match status" value="1"/>
</dbReference>
<evidence type="ECO:0000256" key="8">
    <source>
        <dbReference type="ARBA" id="ARBA00066743"/>
    </source>
</evidence>
<evidence type="ECO:0000256" key="5">
    <source>
        <dbReference type="ARBA" id="ARBA00022825"/>
    </source>
</evidence>
<dbReference type="GO" id="GO:0006508">
    <property type="term" value="P:proteolysis"/>
    <property type="evidence" value="ECO:0007669"/>
    <property type="project" value="UniProtKB-KW"/>
</dbReference>
<dbReference type="Pfam" id="PF22667">
    <property type="entry name" value="Lon_lid"/>
    <property type="match status" value="1"/>
</dbReference>
<dbReference type="SUPFAM" id="SSF88697">
    <property type="entry name" value="PUA domain-like"/>
    <property type="match status" value="1"/>
</dbReference>
<keyword evidence="3" id="KW-0547">Nucleotide-binding</keyword>
<dbReference type="NCBIfam" id="TIGR00763">
    <property type="entry name" value="lon"/>
    <property type="match status" value="1"/>
</dbReference>
<dbReference type="InterPro" id="IPR015947">
    <property type="entry name" value="PUA-like_sf"/>
</dbReference>
<dbReference type="InterPro" id="IPR008269">
    <property type="entry name" value="Lon_proteolytic"/>
</dbReference>
<dbReference type="PROSITE" id="PS51787">
    <property type="entry name" value="LON_N"/>
    <property type="match status" value="1"/>
</dbReference>
<dbReference type="GO" id="GO:0016887">
    <property type="term" value="F:ATP hydrolysis activity"/>
    <property type="evidence" value="ECO:0007669"/>
    <property type="project" value="InterPro"/>
</dbReference>
<dbReference type="PANTHER" id="PTHR10046">
    <property type="entry name" value="ATP DEPENDENT LON PROTEASE FAMILY MEMBER"/>
    <property type="match status" value="1"/>
</dbReference>
<reference evidence="11" key="1">
    <citation type="submission" date="2020-03" db="EMBL/GenBank/DDBJ databases">
        <title>The deep terrestrial virosphere.</title>
        <authorList>
            <person name="Holmfeldt K."/>
            <person name="Nilsson E."/>
            <person name="Simone D."/>
            <person name="Lopez-Fernandez M."/>
            <person name="Wu X."/>
            <person name="de Brujin I."/>
            <person name="Lundin D."/>
            <person name="Andersson A."/>
            <person name="Bertilsson S."/>
            <person name="Dopson M."/>
        </authorList>
    </citation>
    <scope>NUCLEOTIDE SEQUENCE</scope>
    <source>
        <strain evidence="11">MM415A00492</strain>
    </source>
</reference>
<evidence type="ECO:0000256" key="6">
    <source>
        <dbReference type="ARBA" id="ARBA00022840"/>
    </source>
</evidence>
<dbReference type="PROSITE" id="PS01046">
    <property type="entry name" value="LON_SER"/>
    <property type="match status" value="1"/>
</dbReference>
<dbReference type="GO" id="GO:0030163">
    <property type="term" value="P:protein catabolic process"/>
    <property type="evidence" value="ECO:0007669"/>
    <property type="project" value="InterPro"/>
</dbReference>
<dbReference type="InterPro" id="IPR008268">
    <property type="entry name" value="Peptidase_S16_AS"/>
</dbReference>
<keyword evidence="2" id="KW-0645">Protease</keyword>
<comment type="subcellular location">
    <subcellularLocation>
        <location evidence="1">Cytoplasm</location>
    </subcellularLocation>
</comment>
<dbReference type="InterPro" id="IPR027417">
    <property type="entry name" value="P-loop_NTPase"/>
</dbReference>
<dbReference type="Gene3D" id="3.30.230.10">
    <property type="match status" value="1"/>
</dbReference>
<dbReference type="GO" id="GO:0005524">
    <property type="term" value="F:ATP binding"/>
    <property type="evidence" value="ECO:0007669"/>
    <property type="project" value="UniProtKB-KW"/>
</dbReference>
<evidence type="ECO:0000259" key="9">
    <source>
        <dbReference type="PROSITE" id="PS51786"/>
    </source>
</evidence>